<organism evidence="2 3">
    <name type="scientific">Tolypocladium paradoxum</name>
    <dbReference type="NCBI Taxonomy" id="94208"/>
    <lineage>
        <taxon>Eukaryota</taxon>
        <taxon>Fungi</taxon>
        <taxon>Dikarya</taxon>
        <taxon>Ascomycota</taxon>
        <taxon>Pezizomycotina</taxon>
        <taxon>Sordariomycetes</taxon>
        <taxon>Hypocreomycetidae</taxon>
        <taxon>Hypocreales</taxon>
        <taxon>Ophiocordycipitaceae</taxon>
        <taxon>Tolypocladium</taxon>
    </lineage>
</organism>
<feature type="region of interest" description="Disordered" evidence="1">
    <location>
        <begin position="1"/>
        <end position="30"/>
    </location>
</feature>
<sequence length="352" mass="40188">MTLTPVRIRGKRKASSIKTPTTLAPQPRKMKRSLASVVASRSTRRRATLESLPSEMLESILLYSTNLSLPRASPVIGSKLSDRATLLRLFIWAFHETWQQWFGIPASQPICHVPQVASVQQVQCQGDHALQSAMLEMPWAKIDFILQAQQAWADRYARDRWYQHSIPWQEDPGDLGHHDIGGFSHFNARECFEMDFQQALKWPPFFVESVKWNTQEVHPLARMPTDLITGPWDDEKLRRLFWLSRGGIKVDGGEQTLPPWEVKLQCMDNAVLSAPEPNVLVVNCLMGSWVFTDLPRDVVRKQLVGLDRRIEWGGDTPESRAILRRTRNTLDLFLHSARVRHAAGSSTELRLG</sequence>
<evidence type="ECO:0008006" key="4">
    <source>
        <dbReference type="Google" id="ProtNLM"/>
    </source>
</evidence>
<accession>A0A2S4L8N6</accession>
<dbReference type="OrthoDB" id="4167490at2759"/>
<dbReference type="AlphaFoldDB" id="A0A2S4L8N6"/>
<name>A0A2S4L8N6_9HYPO</name>
<evidence type="ECO:0000256" key="1">
    <source>
        <dbReference type="SAM" id="MobiDB-lite"/>
    </source>
</evidence>
<dbReference type="Proteomes" id="UP000237481">
    <property type="component" value="Unassembled WGS sequence"/>
</dbReference>
<keyword evidence="3" id="KW-1185">Reference proteome</keyword>
<evidence type="ECO:0000313" key="2">
    <source>
        <dbReference type="EMBL" id="POR38779.1"/>
    </source>
</evidence>
<proteinExistence type="predicted"/>
<evidence type="ECO:0000313" key="3">
    <source>
        <dbReference type="Proteomes" id="UP000237481"/>
    </source>
</evidence>
<comment type="caution">
    <text evidence="2">The sequence shown here is derived from an EMBL/GenBank/DDBJ whole genome shotgun (WGS) entry which is preliminary data.</text>
</comment>
<protein>
    <recommendedName>
        <fullName evidence="4">F-box domain-containing protein</fullName>
    </recommendedName>
</protein>
<gene>
    <name evidence="2" type="ORF">TPAR_01029</name>
</gene>
<reference evidence="2 3" key="1">
    <citation type="submission" date="2018-01" db="EMBL/GenBank/DDBJ databases">
        <title>Harnessing the power of phylogenomics to disentangle the directionality and signatures of interkingdom host jumping in the parasitic fungal genus Tolypocladium.</title>
        <authorList>
            <person name="Quandt C.A."/>
            <person name="Patterson W."/>
            <person name="Spatafora J.W."/>
        </authorList>
    </citation>
    <scope>NUCLEOTIDE SEQUENCE [LARGE SCALE GENOMIC DNA]</scope>
    <source>
        <strain evidence="2 3">NRBC 100945</strain>
    </source>
</reference>
<dbReference type="EMBL" id="PKSG01000102">
    <property type="protein sequence ID" value="POR38779.1"/>
    <property type="molecule type" value="Genomic_DNA"/>
</dbReference>